<keyword evidence="2" id="KW-1185">Reference proteome</keyword>
<accession>A0ACB9WAG2</accession>
<gene>
    <name evidence="1" type="ORF">KUCAC02_018859</name>
</gene>
<evidence type="ECO:0000313" key="1">
    <source>
        <dbReference type="EMBL" id="KAI4810009.1"/>
    </source>
</evidence>
<dbReference type="EMBL" id="CM043801">
    <property type="protein sequence ID" value="KAI4810009.1"/>
    <property type="molecule type" value="Genomic_DNA"/>
</dbReference>
<proteinExistence type="predicted"/>
<comment type="caution">
    <text evidence="1">The sequence shown here is derived from an EMBL/GenBank/DDBJ whole genome shotgun (WGS) entry which is preliminary data.</text>
</comment>
<feature type="non-terminal residue" evidence="1">
    <location>
        <position position="704"/>
    </location>
</feature>
<protein>
    <submittedName>
        <fullName evidence="1">Uncharacterized protein</fullName>
    </submittedName>
</protein>
<sequence>LGGQAAAGEQGEGIAKAAAEPSSLRTNRSSPPPPDTATPARKEQETQEDDQVSHQSSTSRLSQVSSEGVKIMQCKVTMLDGSDFSVNVEKRAKGHVLFDKVCDHLNLMERDYFGVTYRDVENQKNWIDPNKELKKQIRTGPWNFAFNVKFYPPDPAQLTEDITRYYLCLQLRDDVVSGRLPCSFATHTVLGSYTVQSELGDYDPEELGSDYISELRFAPNQTKELEEKVMELHKTYKAMTPAEAEIHFLENAKKLSMYGVDLHHAKDSEGVEIMLGVCSSGLLIYRDRLRINRFAWPKILKISYKRNNFYIKIRPGEFEQFESTIGFKLPNHRAAKRLWKVCVEHHTFFRLVSPEAPPKKFMSLGSKFRYSGRTQAQTRRASSQIQRLAPLFERSASKRYNMSRSLDGAPITESHETLMKDSAADGAEEEKAEQEDAQTAAETPEPSTPLRHDTKCSPHVYSSDPLRSELSLPSSPVSSTKVRRRRREGARKRASSVSPAKSGDSCRRRQALDDRKAALLDEQVLLLSARKQRLEQGKRRGGMLFSFSLHLPDLSSYLDEDGYISFPDLSEMRFLPMCAQNFMPIKSPSLIPCFLFIFFFLLSTSFSVPYAISLSFPLALCLCYLEPKAASLTASIAHGYHDHDSSEEEEEETDSEQTDFAFDGDMTATESDADEDSEMPTQYSFIRRVKGENLFIKHSNLMLE</sequence>
<reference evidence="1" key="1">
    <citation type="submission" date="2022-05" db="EMBL/GenBank/DDBJ databases">
        <title>Chromosome-level genome of Chaenocephalus aceratus.</title>
        <authorList>
            <person name="Park H."/>
        </authorList>
    </citation>
    <scope>NUCLEOTIDE SEQUENCE</scope>
    <source>
        <strain evidence="1">KU_202001</strain>
    </source>
</reference>
<evidence type="ECO:0000313" key="2">
    <source>
        <dbReference type="Proteomes" id="UP001057452"/>
    </source>
</evidence>
<feature type="non-terminal residue" evidence="1">
    <location>
        <position position="1"/>
    </location>
</feature>
<organism evidence="1 2">
    <name type="scientific">Chaenocephalus aceratus</name>
    <name type="common">Blackfin icefish</name>
    <name type="synonym">Chaenichthys aceratus</name>
    <dbReference type="NCBI Taxonomy" id="36190"/>
    <lineage>
        <taxon>Eukaryota</taxon>
        <taxon>Metazoa</taxon>
        <taxon>Chordata</taxon>
        <taxon>Craniata</taxon>
        <taxon>Vertebrata</taxon>
        <taxon>Euteleostomi</taxon>
        <taxon>Actinopterygii</taxon>
        <taxon>Neopterygii</taxon>
        <taxon>Teleostei</taxon>
        <taxon>Neoteleostei</taxon>
        <taxon>Acanthomorphata</taxon>
        <taxon>Eupercaria</taxon>
        <taxon>Perciformes</taxon>
        <taxon>Notothenioidei</taxon>
        <taxon>Channichthyidae</taxon>
        <taxon>Chaenocephalus</taxon>
    </lineage>
</organism>
<name>A0ACB9WAG2_CHAAC</name>
<dbReference type="Proteomes" id="UP001057452">
    <property type="component" value="Chromosome 17"/>
</dbReference>